<dbReference type="InterPro" id="IPR009006">
    <property type="entry name" value="Ala_racemase/Decarboxylase_C"/>
</dbReference>
<feature type="domain" description="Orn/DAP/Arg decarboxylase 2 N-terminal" evidence="9">
    <location>
        <begin position="21"/>
        <end position="263"/>
    </location>
</feature>
<comment type="pathway">
    <text evidence="5 8">Amino-acid biosynthesis; L-lysine biosynthesis via DAP pathway; L-lysine from DL-2,6-diaminopimelate: step 1/1.</text>
</comment>
<feature type="binding site" evidence="5">
    <location>
        <position position="353"/>
    </location>
    <ligand>
        <name>substrate</name>
    </ligand>
</feature>
<dbReference type="PANTHER" id="PTHR43727">
    <property type="entry name" value="DIAMINOPIMELATE DECARBOXYLASE"/>
    <property type="match status" value="1"/>
</dbReference>
<dbReference type="AlphaFoldDB" id="A0A1F6G9U8"/>
<comment type="function">
    <text evidence="5">Specifically catalyzes the decarboxylation of meso-diaminopimelate (meso-DAP) to L-lysine.</text>
</comment>
<keyword evidence="2 5" id="KW-0210">Decarboxylase</keyword>
<organism evidence="10 11">
    <name type="scientific">Candidatus Lambdaproteobacteria bacterium RIFOXYD2_FULL_50_16</name>
    <dbReference type="NCBI Taxonomy" id="1817772"/>
    <lineage>
        <taxon>Bacteria</taxon>
        <taxon>Pseudomonadati</taxon>
        <taxon>Pseudomonadota</taxon>
        <taxon>Candidatus Lambdaproteobacteria</taxon>
    </lineage>
</organism>
<dbReference type="STRING" id="1817772.A2527_13000"/>
<dbReference type="GO" id="GO:0009089">
    <property type="term" value="P:lysine biosynthetic process via diaminopimelate"/>
    <property type="evidence" value="ECO:0007669"/>
    <property type="project" value="UniProtKB-UniRule"/>
</dbReference>
<dbReference type="InterPro" id="IPR000183">
    <property type="entry name" value="Orn/DAP/Arg_de-COase"/>
</dbReference>
<keyword evidence="3 5" id="KW-0663">Pyridoxal phosphate</keyword>
<comment type="similarity">
    <text evidence="5">Belongs to the Orn/Lys/Arg decarboxylase class-II family. LysA subfamily.</text>
</comment>
<protein>
    <recommendedName>
        <fullName evidence="5 6">Diaminopimelate decarboxylase</fullName>
        <shortName evidence="5">DAP decarboxylase</shortName>
        <shortName evidence="5">DAPDC</shortName>
        <ecNumber evidence="5 6">4.1.1.20</ecNumber>
    </recommendedName>
</protein>
<evidence type="ECO:0000256" key="8">
    <source>
        <dbReference type="RuleBase" id="RU003738"/>
    </source>
</evidence>
<dbReference type="EMBL" id="MFNE01000033">
    <property type="protein sequence ID" value="OGG94858.1"/>
    <property type="molecule type" value="Genomic_DNA"/>
</dbReference>
<sequence length="396" mass="42817">MRASALAADFGTPLYCYDEQTLRQRCRSLKSLVSLENFQVYYSAKANGSVALLKIIQSEGLLADAMSPGELLAATEAGYDPKDLLFVSNNVSTEIFGEIAQAGVVKCCVDSLGQLSRWLKARPGGRAVLRINPAQGAGHHQKVVTAGKVKFGIDPALIPEAITQAQALGGEVKGLMVHIGSLFLDPEPWLKAVDWLLAIAEQYPQIDYIDFGGGMGIPYDRSQEAEFPVAVFGQALEARLTAWMDKTGRRPTFAIEPGRFVVAESGVCLIQVQSVKINQGTSFTGTNLGFNFLIRPEMYGAYHEILAATKAGEGSSTNVVGNICESGDYLGKDRNLPALEEGDLLVVRDTGAYGFSMASNYTGMGRPAEVLIGLDGQARLIRRRESPEQLLQNQIY</sequence>
<gene>
    <name evidence="5" type="primary">lysA</name>
    <name evidence="10" type="ORF">A2527_13000</name>
</gene>
<keyword evidence="4 5" id="KW-0456">Lyase</keyword>
<dbReference type="InterPro" id="IPR002986">
    <property type="entry name" value="DAP_deCOOHase_LysA"/>
</dbReference>
<reference evidence="10 11" key="1">
    <citation type="journal article" date="2016" name="Nat. Commun.">
        <title>Thousands of microbial genomes shed light on interconnected biogeochemical processes in an aquifer system.</title>
        <authorList>
            <person name="Anantharaman K."/>
            <person name="Brown C.T."/>
            <person name="Hug L.A."/>
            <person name="Sharon I."/>
            <person name="Castelle C.J."/>
            <person name="Probst A.J."/>
            <person name="Thomas B.C."/>
            <person name="Singh A."/>
            <person name="Wilkins M.J."/>
            <person name="Karaoz U."/>
            <person name="Brodie E.L."/>
            <person name="Williams K.H."/>
            <person name="Hubbard S.S."/>
            <person name="Banfield J.F."/>
        </authorList>
    </citation>
    <scope>NUCLEOTIDE SEQUENCE [LARGE SCALE GENOMIC DNA]</scope>
</reference>
<evidence type="ECO:0000256" key="5">
    <source>
        <dbReference type="HAMAP-Rule" id="MF_02120"/>
    </source>
</evidence>
<evidence type="ECO:0000256" key="6">
    <source>
        <dbReference type="NCBIfam" id="TIGR01048"/>
    </source>
</evidence>
<feature type="binding site" evidence="5">
    <location>
        <position position="325"/>
    </location>
    <ligand>
        <name>substrate</name>
    </ligand>
</feature>
<dbReference type="PRINTS" id="PR01181">
    <property type="entry name" value="DAPDCRBXLASE"/>
</dbReference>
<accession>A0A1F6G9U8</accession>
<dbReference type="PANTHER" id="PTHR43727:SF2">
    <property type="entry name" value="GROUP IV DECARBOXYLASE"/>
    <property type="match status" value="1"/>
</dbReference>
<feature type="binding site" evidence="5">
    <location>
        <position position="299"/>
    </location>
    <ligand>
        <name>substrate</name>
    </ligand>
</feature>
<comment type="cofactor">
    <cofactor evidence="1 5 7 8">
        <name>pyridoxal 5'-phosphate</name>
        <dbReference type="ChEBI" id="CHEBI:597326"/>
    </cofactor>
</comment>
<feature type="modified residue" description="N6-(pyridoxal phosphate)lysine" evidence="5 7">
    <location>
        <position position="45"/>
    </location>
</feature>
<dbReference type="SUPFAM" id="SSF51419">
    <property type="entry name" value="PLP-binding barrel"/>
    <property type="match status" value="1"/>
</dbReference>
<dbReference type="SUPFAM" id="SSF50621">
    <property type="entry name" value="Alanine racemase C-terminal domain-like"/>
    <property type="match status" value="1"/>
</dbReference>
<evidence type="ECO:0000256" key="4">
    <source>
        <dbReference type="ARBA" id="ARBA00023239"/>
    </source>
</evidence>
<feature type="binding site" evidence="5">
    <location>
        <position position="295"/>
    </location>
    <ligand>
        <name>substrate</name>
    </ligand>
</feature>
<evidence type="ECO:0000313" key="10">
    <source>
        <dbReference type="EMBL" id="OGG94858.1"/>
    </source>
</evidence>
<name>A0A1F6G9U8_9PROT</name>
<feature type="active site" description="Proton donor" evidence="7">
    <location>
        <position position="324"/>
    </location>
</feature>
<feature type="binding site" evidence="5">
    <location>
        <position position="214"/>
    </location>
    <ligand>
        <name>pyridoxal 5'-phosphate</name>
        <dbReference type="ChEBI" id="CHEBI:597326"/>
    </ligand>
</feature>
<feature type="binding site" evidence="5">
    <location>
        <position position="259"/>
    </location>
    <ligand>
        <name>substrate</name>
    </ligand>
</feature>
<dbReference type="InterPro" id="IPR022644">
    <property type="entry name" value="De-COase2_N"/>
</dbReference>
<dbReference type="Gene3D" id="2.40.37.10">
    <property type="entry name" value="Lyase, Ornithine Decarboxylase, Chain A, domain 1"/>
    <property type="match status" value="1"/>
</dbReference>
<dbReference type="GO" id="GO:0030170">
    <property type="term" value="F:pyridoxal phosphate binding"/>
    <property type="evidence" value="ECO:0007669"/>
    <property type="project" value="UniProtKB-UniRule"/>
</dbReference>
<dbReference type="Pfam" id="PF02784">
    <property type="entry name" value="Orn_Arg_deC_N"/>
    <property type="match status" value="1"/>
</dbReference>
<evidence type="ECO:0000256" key="3">
    <source>
        <dbReference type="ARBA" id="ARBA00022898"/>
    </source>
</evidence>
<dbReference type="InterPro" id="IPR029066">
    <property type="entry name" value="PLP-binding_barrel"/>
</dbReference>
<dbReference type="Gene3D" id="3.20.20.10">
    <property type="entry name" value="Alanine racemase"/>
    <property type="match status" value="1"/>
</dbReference>
<proteinExistence type="inferred from homology"/>
<comment type="subunit">
    <text evidence="5">Homodimer.</text>
</comment>
<feature type="binding site" evidence="5">
    <location>
        <begin position="256"/>
        <end position="259"/>
    </location>
    <ligand>
        <name>pyridoxal 5'-phosphate</name>
        <dbReference type="ChEBI" id="CHEBI:597326"/>
    </ligand>
</feature>
<dbReference type="NCBIfam" id="TIGR01048">
    <property type="entry name" value="lysA"/>
    <property type="match status" value="1"/>
</dbReference>
<evidence type="ECO:0000313" key="11">
    <source>
        <dbReference type="Proteomes" id="UP000178449"/>
    </source>
</evidence>
<dbReference type="GO" id="GO:0008836">
    <property type="term" value="F:diaminopimelate decarboxylase activity"/>
    <property type="evidence" value="ECO:0007669"/>
    <property type="project" value="UniProtKB-UniRule"/>
</dbReference>
<dbReference type="HAMAP" id="MF_02120">
    <property type="entry name" value="LysA"/>
    <property type="match status" value="1"/>
</dbReference>
<dbReference type="UniPathway" id="UPA00034">
    <property type="reaction ID" value="UER00027"/>
</dbReference>
<keyword evidence="5 8" id="KW-0457">Lysine biosynthesis</keyword>
<comment type="caution">
    <text evidence="10">The sequence shown here is derived from an EMBL/GenBank/DDBJ whole genome shotgun (WGS) entry which is preliminary data.</text>
</comment>
<evidence type="ECO:0000259" key="9">
    <source>
        <dbReference type="Pfam" id="PF02784"/>
    </source>
</evidence>
<dbReference type="PRINTS" id="PR01179">
    <property type="entry name" value="ODADCRBXLASE"/>
</dbReference>
<dbReference type="Proteomes" id="UP000178449">
    <property type="component" value="Unassembled WGS sequence"/>
</dbReference>
<dbReference type="EC" id="4.1.1.20" evidence="5 6"/>
<keyword evidence="5" id="KW-0028">Amino-acid biosynthesis</keyword>
<feature type="binding site" evidence="5">
    <location>
        <position position="353"/>
    </location>
    <ligand>
        <name>pyridoxal 5'-phosphate</name>
        <dbReference type="ChEBI" id="CHEBI:597326"/>
    </ligand>
</feature>
<comment type="catalytic activity">
    <reaction evidence="5 8">
        <text>meso-2,6-diaminopimelate + H(+) = L-lysine + CO2</text>
        <dbReference type="Rhea" id="RHEA:15101"/>
        <dbReference type="ChEBI" id="CHEBI:15378"/>
        <dbReference type="ChEBI" id="CHEBI:16526"/>
        <dbReference type="ChEBI" id="CHEBI:32551"/>
        <dbReference type="ChEBI" id="CHEBI:57791"/>
        <dbReference type="EC" id="4.1.1.20"/>
    </reaction>
</comment>
<dbReference type="CDD" id="cd06828">
    <property type="entry name" value="PLPDE_III_DapDC"/>
    <property type="match status" value="1"/>
</dbReference>
<evidence type="ECO:0000256" key="7">
    <source>
        <dbReference type="PIRSR" id="PIRSR600183-50"/>
    </source>
</evidence>
<evidence type="ECO:0000256" key="1">
    <source>
        <dbReference type="ARBA" id="ARBA00001933"/>
    </source>
</evidence>
<evidence type="ECO:0000256" key="2">
    <source>
        <dbReference type="ARBA" id="ARBA00022793"/>
    </source>
</evidence>